<feature type="transmembrane region" description="Helical" evidence="6">
    <location>
        <begin position="250"/>
        <end position="277"/>
    </location>
</feature>
<keyword evidence="8" id="KW-1185">Reference proteome</keyword>
<feature type="transmembrane region" description="Helical" evidence="6">
    <location>
        <begin position="367"/>
        <end position="389"/>
    </location>
</feature>
<evidence type="ECO:0000256" key="3">
    <source>
        <dbReference type="ARBA" id="ARBA00022692"/>
    </source>
</evidence>
<dbReference type="InterPro" id="IPR050833">
    <property type="entry name" value="Poly_Biosynth_Transport"/>
</dbReference>
<feature type="transmembrane region" description="Helical" evidence="6">
    <location>
        <begin position="174"/>
        <end position="193"/>
    </location>
</feature>
<accession>A0ABT9IZD0</accession>
<evidence type="ECO:0000256" key="1">
    <source>
        <dbReference type="ARBA" id="ARBA00004651"/>
    </source>
</evidence>
<dbReference type="PANTHER" id="PTHR30250">
    <property type="entry name" value="PST FAMILY PREDICTED COLANIC ACID TRANSPORTER"/>
    <property type="match status" value="1"/>
</dbReference>
<gene>
    <name evidence="7" type="ORF">Q5Y73_11495</name>
</gene>
<sequence length="463" mass="52132">MIVENIIKKYARLSVDNKQLFNNIMGSYIVKGSSIIVMLLTMPAYMRYFSNHEVLGLWFTLLSILTWILTFDLGIGNGLRNNLVKALVENNYIKAKKYISSAYGIIGIVSLVILCIGNIFIGLSNWNIILNIPESTISNDVLVTTMRLMFTGIVMQFFLKLIASILNALQKTALTNFLTLLSSILILIFVLLFNGDDISNNLISLATVNILTVNIPLLIATIVIFSTVLKDARPNLKYYQKEYALEVVKLGGAFFGVQISFMVISSTNEILITWLYGTEYVVEYQVYQRLFYLFVTIFSLITNPIWSAITKAYAEEKFAWILKTYKLLNVFAFVCSIGSLTLVLFMQKIVNVWLGDRAITVNYTTSIAFAVIVIVMLYIISVTCVANGIGELKSQLFFNTLAAVAKFPFAFILANYLDNWVSIIIVNIIIMIPAVFGQPFIIIKLLRRRIESAEEKNSIVHSG</sequence>
<organism evidence="7 8">
    <name type="scientific">Chengkuizengella axinellae</name>
    <dbReference type="NCBI Taxonomy" id="3064388"/>
    <lineage>
        <taxon>Bacteria</taxon>
        <taxon>Bacillati</taxon>
        <taxon>Bacillota</taxon>
        <taxon>Bacilli</taxon>
        <taxon>Bacillales</taxon>
        <taxon>Paenibacillaceae</taxon>
        <taxon>Chengkuizengella</taxon>
    </lineage>
</organism>
<name>A0ABT9IZD0_9BACL</name>
<keyword evidence="2" id="KW-1003">Cell membrane</keyword>
<feature type="transmembrane region" description="Helical" evidence="6">
    <location>
        <begin position="289"/>
        <end position="306"/>
    </location>
</feature>
<evidence type="ECO:0000256" key="6">
    <source>
        <dbReference type="SAM" id="Phobius"/>
    </source>
</evidence>
<feature type="transmembrane region" description="Helical" evidence="6">
    <location>
        <begin position="396"/>
        <end position="417"/>
    </location>
</feature>
<comment type="subcellular location">
    <subcellularLocation>
        <location evidence="1">Cell membrane</location>
        <topology evidence="1">Multi-pass membrane protein</topology>
    </subcellularLocation>
</comment>
<evidence type="ECO:0000313" key="7">
    <source>
        <dbReference type="EMBL" id="MDP5274734.1"/>
    </source>
</evidence>
<evidence type="ECO:0000256" key="5">
    <source>
        <dbReference type="ARBA" id="ARBA00023136"/>
    </source>
</evidence>
<protein>
    <recommendedName>
        <fullName evidence="9">Polysaccharide biosynthesis protein</fullName>
    </recommendedName>
</protein>
<feature type="transmembrane region" description="Helical" evidence="6">
    <location>
        <begin position="57"/>
        <end position="79"/>
    </location>
</feature>
<dbReference type="EMBL" id="JAVAMP010000004">
    <property type="protein sequence ID" value="MDP5274734.1"/>
    <property type="molecule type" value="Genomic_DNA"/>
</dbReference>
<evidence type="ECO:0000256" key="4">
    <source>
        <dbReference type="ARBA" id="ARBA00022989"/>
    </source>
</evidence>
<feature type="transmembrane region" description="Helical" evidence="6">
    <location>
        <begin position="141"/>
        <end position="162"/>
    </location>
</feature>
<keyword evidence="5 6" id="KW-0472">Membrane</keyword>
<evidence type="ECO:0000256" key="2">
    <source>
        <dbReference type="ARBA" id="ARBA00022475"/>
    </source>
</evidence>
<keyword evidence="3 6" id="KW-0812">Transmembrane</keyword>
<dbReference type="Proteomes" id="UP001231941">
    <property type="component" value="Unassembled WGS sequence"/>
</dbReference>
<feature type="transmembrane region" description="Helical" evidence="6">
    <location>
        <begin position="205"/>
        <end position="229"/>
    </location>
</feature>
<feature type="transmembrane region" description="Helical" evidence="6">
    <location>
        <begin position="20"/>
        <end position="45"/>
    </location>
</feature>
<proteinExistence type="predicted"/>
<reference evidence="7 8" key="1">
    <citation type="submission" date="2023-08" db="EMBL/GenBank/DDBJ databases">
        <authorList>
            <person name="Park J.-S."/>
        </authorList>
    </citation>
    <scope>NUCLEOTIDE SEQUENCE [LARGE SCALE GENOMIC DNA]</scope>
    <source>
        <strain evidence="7 8">2205SS18-9</strain>
    </source>
</reference>
<feature type="transmembrane region" description="Helical" evidence="6">
    <location>
        <begin position="423"/>
        <end position="446"/>
    </location>
</feature>
<keyword evidence="4 6" id="KW-1133">Transmembrane helix</keyword>
<evidence type="ECO:0008006" key="9">
    <source>
        <dbReference type="Google" id="ProtNLM"/>
    </source>
</evidence>
<dbReference type="RefSeq" id="WP_305992039.1">
    <property type="nucleotide sequence ID" value="NZ_JAVAMP010000004.1"/>
</dbReference>
<evidence type="ECO:0000313" key="8">
    <source>
        <dbReference type="Proteomes" id="UP001231941"/>
    </source>
</evidence>
<comment type="caution">
    <text evidence="7">The sequence shown here is derived from an EMBL/GenBank/DDBJ whole genome shotgun (WGS) entry which is preliminary data.</text>
</comment>
<dbReference type="PANTHER" id="PTHR30250:SF11">
    <property type="entry name" value="O-ANTIGEN TRANSPORTER-RELATED"/>
    <property type="match status" value="1"/>
</dbReference>
<feature type="transmembrane region" description="Helical" evidence="6">
    <location>
        <begin position="327"/>
        <end position="347"/>
    </location>
</feature>
<feature type="transmembrane region" description="Helical" evidence="6">
    <location>
        <begin position="100"/>
        <end position="121"/>
    </location>
</feature>